<gene>
    <name evidence="1" type="ORF">HKW67_11335</name>
</gene>
<keyword evidence="2" id="KW-1185">Reference proteome</keyword>
<sequence length="222" mass="23397">MMTLRTTVAFTLGAFVAAFTVTERADAQASNYPSMQLPTASTRDYTAAVSSGAGTTALFQWREGWQPRRHWQLDAGLTDRKGSDNLALFVGGGIGQEIARARGDQPLDLLFTAGAGAAFGGGYTLVRIPVGVSIGHTFDLEQGMAITPYVHPRASVDIASSGGRNGGSQSEVSLNFDLGVNFQVNSQFAVRAAAAFTGSELAGSQDTFAIGFNWMPAPLARR</sequence>
<proteinExistence type="predicted"/>
<dbReference type="AlphaFoldDB" id="A0A6M4IQM0"/>
<evidence type="ECO:0000313" key="2">
    <source>
        <dbReference type="Proteomes" id="UP000500938"/>
    </source>
</evidence>
<reference evidence="1 2" key="1">
    <citation type="submission" date="2020-05" db="EMBL/GenBank/DDBJ databases">
        <title>Complete genome sequence of Gemmatimonas greenlandica TET16.</title>
        <authorList>
            <person name="Zeng Y."/>
        </authorList>
    </citation>
    <scope>NUCLEOTIDE SEQUENCE [LARGE SCALE GENOMIC DNA]</scope>
    <source>
        <strain evidence="1 2">TET16</strain>
    </source>
</reference>
<dbReference type="EMBL" id="CP053085">
    <property type="protein sequence ID" value="QJR36059.1"/>
    <property type="molecule type" value="Genomic_DNA"/>
</dbReference>
<dbReference type="InterPro" id="IPR006315">
    <property type="entry name" value="OM_autotransptr_brl_dom"/>
</dbReference>
<protein>
    <submittedName>
        <fullName evidence="1">Autotransporter outer membrane beta-barrel domain-containing protein</fullName>
    </submittedName>
</protein>
<dbReference type="GO" id="GO:0019867">
    <property type="term" value="C:outer membrane"/>
    <property type="evidence" value="ECO:0007669"/>
    <property type="project" value="InterPro"/>
</dbReference>
<dbReference type="NCBIfam" id="TIGR01414">
    <property type="entry name" value="autotrans_barl"/>
    <property type="match status" value="1"/>
</dbReference>
<dbReference type="Proteomes" id="UP000500938">
    <property type="component" value="Chromosome"/>
</dbReference>
<name>A0A6M4IQM0_9BACT</name>
<dbReference type="KEGG" id="ggr:HKW67_11335"/>
<dbReference type="RefSeq" id="WP_171225492.1">
    <property type="nucleotide sequence ID" value="NZ_CP053085.1"/>
</dbReference>
<accession>A0A6M4IQM0</accession>
<organism evidence="1 2">
    <name type="scientific">Gemmatimonas groenlandica</name>
    <dbReference type="NCBI Taxonomy" id="2732249"/>
    <lineage>
        <taxon>Bacteria</taxon>
        <taxon>Pseudomonadati</taxon>
        <taxon>Gemmatimonadota</taxon>
        <taxon>Gemmatimonadia</taxon>
        <taxon>Gemmatimonadales</taxon>
        <taxon>Gemmatimonadaceae</taxon>
        <taxon>Gemmatimonas</taxon>
    </lineage>
</organism>
<evidence type="ECO:0000313" key="1">
    <source>
        <dbReference type="EMBL" id="QJR36059.1"/>
    </source>
</evidence>